<dbReference type="CDD" id="cd00063">
    <property type="entry name" value="FN3"/>
    <property type="match status" value="1"/>
</dbReference>
<keyword evidence="2" id="KW-1185">Reference proteome</keyword>
<reference evidence="2" key="1">
    <citation type="journal article" date="2021" name="Science">
        <title>Hunting the eagle killer: A cyanobacterial neurotoxin causes vacuolar myelinopathy.</title>
        <authorList>
            <person name="Breinlinger S."/>
            <person name="Phillips T.J."/>
            <person name="Haram B.N."/>
            <person name="Mares J."/>
            <person name="Martinez Yerena J.A."/>
            <person name="Hrouzek P."/>
            <person name="Sobotka R."/>
            <person name="Henderson W.M."/>
            <person name="Schmieder P."/>
            <person name="Williams S.M."/>
            <person name="Lauderdale J.D."/>
            <person name="Wilde H.D."/>
            <person name="Gerrin W."/>
            <person name="Kust A."/>
            <person name="Washington J.W."/>
            <person name="Wagner C."/>
            <person name="Geier B."/>
            <person name="Liebeke M."/>
            <person name="Enke H."/>
            <person name="Niedermeyer T.H.J."/>
            <person name="Wilde S.B."/>
        </authorList>
    </citation>
    <scope>NUCLEOTIDE SEQUENCE [LARGE SCALE GENOMIC DNA]</scope>
    <source>
        <strain evidence="2">Thurmond2011</strain>
    </source>
</reference>
<dbReference type="EMBL" id="JAALHA020000001">
    <property type="protein sequence ID" value="MDR9893535.1"/>
    <property type="molecule type" value="Genomic_DNA"/>
</dbReference>
<dbReference type="InterPro" id="IPR013783">
    <property type="entry name" value="Ig-like_fold"/>
</dbReference>
<name>A0AAP5I6U6_9CYAN</name>
<comment type="caution">
    <text evidence="1">The sequence shown here is derived from an EMBL/GenBank/DDBJ whole genome shotgun (WGS) entry which is preliminary data.</text>
</comment>
<evidence type="ECO:0000313" key="1">
    <source>
        <dbReference type="EMBL" id="MDR9893535.1"/>
    </source>
</evidence>
<dbReference type="AlphaFoldDB" id="A0AAP5I6U6"/>
<proteinExistence type="predicted"/>
<dbReference type="SUPFAM" id="SSF49265">
    <property type="entry name" value="Fibronectin type III"/>
    <property type="match status" value="1"/>
</dbReference>
<protein>
    <recommendedName>
        <fullName evidence="3">Fibronectin type-III domain-containing protein</fullName>
    </recommendedName>
</protein>
<evidence type="ECO:0008006" key="3">
    <source>
        <dbReference type="Google" id="ProtNLM"/>
    </source>
</evidence>
<gene>
    <name evidence="1" type="ORF">G7B40_002900</name>
</gene>
<accession>A0AAP5I6U6</accession>
<dbReference type="Gene3D" id="2.60.40.10">
    <property type="entry name" value="Immunoglobulins"/>
    <property type="match status" value="1"/>
</dbReference>
<sequence length="139" mass="15713">MNKTTFRTFFLRGSLTSVLLLTTVYCGFIRQAKTLAACPTNASRNPYNLTTSASIAAPHKIQVSWEACQKNDFYEVSWSDNKEDTAKINDPAARSWTYTRARDLARYTFRVRGCNAAKDTAKEADCTPWSEVKVQAPDW</sequence>
<evidence type="ECO:0000313" key="2">
    <source>
        <dbReference type="Proteomes" id="UP000667802"/>
    </source>
</evidence>
<dbReference type="InterPro" id="IPR036116">
    <property type="entry name" value="FN3_sf"/>
</dbReference>
<organism evidence="1 2">
    <name type="scientific">Aetokthonos hydrillicola Thurmond2011</name>
    <dbReference type="NCBI Taxonomy" id="2712845"/>
    <lineage>
        <taxon>Bacteria</taxon>
        <taxon>Bacillati</taxon>
        <taxon>Cyanobacteriota</taxon>
        <taxon>Cyanophyceae</taxon>
        <taxon>Nostocales</taxon>
        <taxon>Hapalosiphonaceae</taxon>
        <taxon>Aetokthonos</taxon>
    </lineage>
</organism>
<dbReference type="InterPro" id="IPR003961">
    <property type="entry name" value="FN3_dom"/>
</dbReference>
<dbReference type="Proteomes" id="UP000667802">
    <property type="component" value="Unassembled WGS sequence"/>
</dbReference>
<dbReference type="RefSeq" id="WP_208344168.1">
    <property type="nucleotide sequence ID" value="NZ_CAWQFN010000480.1"/>
</dbReference>